<comment type="subcellular location">
    <subcellularLocation>
        <location evidence="1">Membrane</location>
        <topology evidence="1">Multi-pass membrane protein</topology>
    </subcellularLocation>
</comment>
<feature type="transmembrane region" description="Helical" evidence="6">
    <location>
        <begin position="326"/>
        <end position="345"/>
    </location>
</feature>
<evidence type="ECO:0008006" key="9">
    <source>
        <dbReference type="Google" id="ProtNLM"/>
    </source>
</evidence>
<name>A0ABR3RLC0_9PLEO</name>
<evidence type="ECO:0000256" key="1">
    <source>
        <dbReference type="ARBA" id="ARBA00004141"/>
    </source>
</evidence>
<keyword evidence="3 6" id="KW-1133">Transmembrane helix</keyword>
<evidence type="ECO:0000256" key="4">
    <source>
        <dbReference type="ARBA" id="ARBA00023136"/>
    </source>
</evidence>
<dbReference type="InterPro" id="IPR036259">
    <property type="entry name" value="MFS_trans_sf"/>
</dbReference>
<dbReference type="Gene3D" id="1.20.1250.20">
    <property type="entry name" value="MFS general substrate transporter like domains"/>
    <property type="match status" value="1"/>
</dbReference>
<dbReference type="Pfam" id="PF00083">
    <property type="entry name" value="Sugar_tr"/>
    <property type="match status" value="1"/>
</dbReference>
<feature type="region of interest" description="Disordered" evidence="5">
    <location>
        <begin position="47"/>
        <end position="106"/>
    </location>
</feature>
<feature type="transmembrane region" description="Helical" evidence="6">
    <location>
        <begin position="220"/>
        <end position="238"/>
    </location>
</feature>
<proteinExistence type="predicted"/>
<dbReference type="PANTHER" id="PTHR24064">
    <property type="entry name" value="SOLUTE CARRIER FAMILY 22 MEMBER"/>
    <property type="match status" value="1"/>
</dbReference>
<evidence type="ECO:0000256" key="3">
    <source>
        <dbReference type="ARBA" id="ARBA00022989"/>
    </source>
</evidence>
<organism evidence="7 8">
    <name type="scientific">Paraconiothyrium brasiliense</name>
    <dbReference type="NCBI Taxonomy" id="300254"/>
    <lineage>
        <taxon>Eukaryota</taxon>
        <taxon>Fungi</taxon>
        <taxon>Dikarya</taxon>
        <taxon>Ascomycota</taxon>
        <taxon>Pezizomycotina</taxon>
        <taxon>Dothideomycetes</taxon>
        <taxon>Pleosporomycetidae</taxon>
        <taxon>Pleosporales</taxon>
        <taxon>Massarineae</taxon>
        <taxon>Didymosphaeriaceae</taxon>
        <taxon>Paraconiothyrium</taxon>
    </lineage>
</organism>
<dbReference type="SUPFAM" id="SSF103473">
    <property type="entry name" value="MFS general substrate transporter"/>
    <property type="match status" value="1"/>
</dbReference>
<keyword evidence="4 6" id="KW-0472">Membrane</keyword>
<evidence type="ECO:0000313" key="8">
    <source>
        <dbReference type="Proteomes" id="UP001521785"/>
    </source>
</evidence>
<dbReference type="Proteomes" id="UP001521785">
    <property type="component" value="Unassembled WGS sequence"/>
</dbReference>
<keyword evidence="2 6" id="KW-0812">Transmembrane</keyword>
<dbReference type="EMBL" id="JAKJXO020000005">
    <property type="protein sequence ID" value="KAL1605220.1"/>
    <property type="molecule type" value="Genomic_DNA"/>
</dbReference>
<accession>A0ABR3RLC0</accession>
<evidence type="ECO:0000256" key="5">
    <source>
        <dbReference type="SAM" id="MobiDB-lite"/>
    </source>
</evidence>
<feature type="transmembrane region" description="Helical" evidence="6">
    <location>
        <begin position="190"/>
        <end position="208"/>
    </location>
</feature>
<feature type="transmembrane region" description="Helical" evidence="6">
    <location>
        <begin position="283"/>
        <end position="306"/>
    </location>
</feature>
<feature type="transmembrane region" description="Helical" evidence="6">
    <location>
        <begin position="250"/>
        <end position="271"/>
    </location>
</feature>
<keyword evidence="8" id="KW-1185">Reference proteome</keyword>
<sequence>MEDSCMIPAMIALAFRFTIPESPRYKLDILRNVYTVFEDTKDFFGAPEIDGEGGELEMMPTTPSIDRHDLSRVPTSSEIAPEEVVGSDSESEHRRSSVHQRPKSYQHIHLPPGDPNYVPPLASWADAKDFFIAQGNWQYLLGTSLSWLFLDFAFYGLGLSSPEIVRHIWQNPQSDNSTSSVFDSLRDNSLHTLIMVSIGAVIGGAAMIKVIRYASPRVIQFWRFLVLFLLFIVTGSAWTKLLDSSRSGLIVLYVLSQIAFNLGPNVTTFIIPAEIFPTRYRCTAHGIAAAAGKLGSWLVQVFLAYAFKSNSQEERYDWERQNFGHVLQVMSAFMVAGAVVTYFLVPETRDHDGKSRTLEILAGGKRVLDELNKQRAQEED</sequence>
<evidence type="ECO:0000313" key="7">
    <source>
        <dbReference type="EMBL" id="KAL1605220.1"/>
    </source>
</evidence>
<reference evidence="7 8" key="1">
    <citation type="submission" date="2024-02" db="EMBL/GenBank/DDBJ databases">
        <title>De novo assembly and annotation of 12 fungi associated with fruit tree decline syndrome in Ontario, Canada.</title>
        <authorList>
            <person name="Sulman M."/>
            <person name="Ellouze W."/>
            <person name="Ilyukhin E."/>
        </authorList>
    </citation>
    <scope>NUCLEOTIDE SEQUENCE [LARGE SCALE GENOMIC DNA]</scope>
    <source>
        <strain evidence="7 8">M42-189</strain>
    </source>
</reference>
<feature type="compositionally biased region" description="Basic residues" evidence="5">
    <location>
        <begin position="96"/>
        <end position="106"/>
    </location>
</feature>
<gene>
    <name evidence="7" type="ORF">SLS60_004764</name>
</gene>
<evidence type="ECO:0000256" key="6">
    <source>
        <dbReference type="SAM" id="Phobius"/>
    </source>
</evidence>
<comment type="caution">
    <text evidence="7">The sequence shown here is derived from an EMBL/GenBank/DDBJ whole genome shotgun (WGS) entry which is preliminary data.</text>
</comment>
<dbReference type="InterPro" id="IPR005828">
    <property type="entry name" value="MFS_sugar_transport-like"/>
</dbReference>
<protein>
    <recommendedName>
        <fullName evidence="9">Major facilitator superfamily (MFS) profile domain-containing protein</fullName>
    </recommendedName>
</protein>
<evidence type="ECO:0000256" key="2">
    <source>
        <dbReference type="ARBA" id="ARBA00022692"/>
    </source>
</evidence>
<feature type="transmembrane region" description="Helical" evidence="6">
    <location>
        <begin position="137"/>
        <end position="157"/>
    </location>
</feature>